<dbReference type="Pfam" id="PF00651">
    <property type="entry name" value="BTB"/>
    <property type="match status" value="1"/>
</dbReference>
<dbReference type="InterPro" id="IPR000210">
    <property type="entry name" value="BTB/POZ_dom"/>
</dbReference>
<dbReference type="PROSITE" id="PS50097">
    <property type="entry name" value="BTB"/>
    <property type="match status" value="1"/>
</dbReference>
<feature type="domain" description="BTB" evidence="2">
    <location>
        <begin position="1"/>
        <end position="53"/>
    </location>
</feature>
<evidence type="ECO:0000313" key="3">
    <source>
        <dbReference type="EMBL" id="EFX88138.1"/>
    </source>
</evidence>
<evidence type="ECO:0000259" key="2">
    <source>
        <dbReference type="PROSITE" id="PS50097"/>
    </source>
</evidence>
<dbReference type="Proteomes" id="UP000000305">
    <property type="component" value="Unassembled WGS sequence"/>
</dbReference>
<dbReference type="KEGG" id="dpx:DAPPUDRAFT_305538"/>
<organism evidence="3 4">
    <name type="scientific">Daphnia pulex</name>
    <name type="common">Water flea</name>
    <dbReference type="NCBI Taxonomy" id="6669"/>
    <lineage>
        <taxon>Eukaryota</taxon>
        <taxon>Metazoa</taxon>
        <taxon>Ecdysozoa</taxon>
        <taxon>Arthropoda</taxon>
        <taxon>Crustacea</taxon>
        <taxon>Branchiopoda</taxon>
        <taxon>Diplostraca</taxon>
        <taxon>Cladocera</taxon>
        <taxon>Anomopoda</taxon>
        <taxon>Daphniidae</taxon>
        <taxon>Daphnia</taxon>
    </lineage>
</organism>
<dbReference type="GO" id="GO:0031625">
    <property type="term" value="F:ubiquitin protein ligase binding"/>
    <property type="evidence" value="ECO:0000318"/>
    <property type="project" value="GO_Central"/>
</dbReference>
<keyword evidence="1" id="KW-0479">Metal-binding</keyword>
<dbReference type="GO" id="GO:0042542">
    <property type="term" value="P:response to hydrogen peroxide"/>
    <property type="evidence" value="ECO:0007669"/>
    <property type="project" value="UniProtKB-ARBA"/>
</dbReference>
<dbReference type="Gene3D" id="1.25.40.420">
    <property type="match status" value="1"/>
</dbReference>
<dbReference type="GO" id="GO:0005516">
    <property type="term" value="F:calmodulin binding"/>
    <property type="evidence" value="ECO:0007669"/>
    <property type="project" value="UniProtKB-ARBA"/>
</dbReference>
<evidence type="ECO:0000313" key="4">
    <source>
        <dbReference type="Proteomes" id="UP000000305"/>
    </source>
</evidence>
<dbReference type="OMA" id="CEPLNND"/>
<dbReference type="Gene3D" id="3.30.710.10">
    <property type="entry name" value="Potassium Channel Kv1.1, Chain A"/>
    <property type="match status" value="1"/>
</dbReference>
<dbReference type="HOGENOM" id="CLU_004253_9_3_1"/>
<dbReference type="GO" id="GO:0009751">
    <property type="term" value="P:response to salicylic acid"/>
    <property type="evidence" value="ECO:0007669"/>
    <property type="project" value="UniProtKB-ARBA"/>
</dbReference>
<reference evidence="3 4" key="1">
    <citation type="journal article" date="2011" name="Science">
        <title>The ecoresponsive genome of Daphnia pulex.</title>
        <authorList>
            <person name="Colbourne J.K."/>
            <person name="Pfrender M.E."/>
            <person name="Gilbert D."/>
            <person name="Thomas W.K."/>
            <person name="Tucker A."/>
            <person name="Oakley T.H."/>
            <person name="Tokishita S."/>
            <person name="Aerts A."/>
            <person name="Arnold G.J."/>
            <person name="Basu M.K."/>
            <person name="Bauer D.J."/>
            <person name="Caceres C.E."/>
            <person name="Carmel L."/>
            <person name="Casola C."/>
            <person name="Choi J.H."/>
            <person name="Detter J.C."/>
            <person name="Dong Q."/>
            <person name="Dusheyko S."/>
            <person name="Eads B.D."/>
            <person name="Frohlich T."/>
            <person name="Geiler-Samerotte K.A."/>
            <person name="Gerlach D."/>
            <person name="Hatcher P."/>
            <person name="Jogdeo S."/>
            <person name="Krijgsveld J."/>
            <person name="Kriventseva E.V."/>
            <person name="Kultz D."/>
            <person name="Laforsch C."/>
            <person name="Lindquist E."/>
            <person name="Lopez J."/>
            <person name="Manak J.R."/>
            <person name="Muller J."/>
            <person name="Pangilinan J."/>
            <person name="Patwardhan R.P."/>
            <person name="Pitluck S."/>
            <person name="Pritham E.J."/>
            <person name="Rechtsteiner A."/>
            <person name="Rho M."/>
            <person name="Rogozin I.B."/>
            <person name="Sakarya O."/>
            <person name="Salamov A."/>
            <person name="Schaack S."/>
            <person name="Shapiro H."/>
            <person name="Shiga Y."/>
            <person name="Skalitzky C."/>
            <person name="Smith Z."/>
            <person name="Souvorov A."/>
            <person name="Sung W."/>
            <person name="Tang Z."/>
            <person name="Tsuchiya D."/>
            <person name="Tu H."/>
            <person name="Vos H."/>
            <person name="Wang M."/>
            <person name="Wolf Y.I."/>
            <person name="Yamagata H."/>
            <person name="Yamada T."/>
            <person name="Ye Y."/>
            <person name="Shaw J.R."/>
            <person name="Andrews J."/>
            <person name="Crease T.J."/>
            <person name="Tang H."/>
            <person name="Lucas S.M."/>
            <person name="Robertson H.M."/>
            <person name="Bork P."/>
            <person name="Koonin E.V."/>
            <person name="Zdobnov E.M."/>
            <person name="Grigoriev I.V."/>
            <person name="Lynch M."/>
            <person name="Boore J.L."/>
        </authorList>
    </citation>
    <scope>NUCLEOTIDE SEQUENCE [LARGE SCALE GENOMIC DNA]</scope>
</reference>
<dbReference type="GO" id="GO:0046872">
    <property type="term" value="F:metal ion binding"/>
    <property type="evidence" value="ECO:0007669"/>
    <property type="project" value="UniProtKB-KW"/>
</dbReference>
<dbReference type="InterPro" id="IPR011333">
    <property type="entry name" value="SKP1/BTB/POZ_sf"/>
</dbReference>
<dbReference type="GO" id="GO:0030162">
    <property type="term" value="P:regulation of proteolysis"/>
    <property type="evidence" value="ECO:0000318"/>
    <property type="project" value="GO_Central"/>
</dbReference>
<dbReference type="eggNOG" id="KOG1987">
    <property type="taxonomic scope" value="Eukaryota"/>
</dbReference>
<dbReference type="OrthoDB" id="6362905at2759"/>
<dbReference type="InParanoid" id="E9FXQ8"/>
<dbReference type="GO" id="GO:0005634">
    <property type="term" value="C:nucleus"/>
    <property type="evidence" value="ECO:0000318"/>
    <property type="project" value="GO_Central"/>
</dbReference>
<dbReference type="GO" id="GO:0005737">
    <property type="term" value="C:cytoplasm"/>
    <property type="evidence" value="ECO:0000318"/>
    <property type="project" value="GO_Central"/>
</dbReference>
<keyword evidence="4" id="KW-1185">Reference proteome</keyword>
<evidence type="ECO:0000256" key="1">
    <source>
        <dbReference type="ARBA" id="ARBA00022723"/>
    </source>
</evidence>
<dbReference type="AlphaFoldDB" id="E9FXQ8"/>
<dbReference type="SMART" id="SM00225">
    <property type="entry name" value="BTB"/>
    <property type="match status" value="1"/>
</dbReference>
<proteinExistence type="predicted"/>
<dbReference type="PhylomeDB" id="E9FXQ8"/>
<dbReference type="SUPFAM" id="SSF54695">
    <property type="entry name" value="POZ domain"/>
    <property type="match status" value="1"/>
</dbReference>
<dbReference type="EMBL" id="GL732526">
    <property type="protein sequence ID" value="EFX88138.1"/>
    <property type="molecule type" value="Genomic_DNA"/>
</dbReference>
<gene>
    <name evidence="3" type="ORF">DAPPUDRAFT_305538</name>
</gene>
<dbReference type="PANTHER" id="PTHR24413">
    <property type="entry name" value="SPECKLE-TYPE POZ PROTEIN"/>
    <property type="match status" value="1"/>
</dbReference>
<protein>
    <recommendedName>
        <fullName evidence="2">BTB domain-containing protein</fullName>
    </recommendedName>
</protein>
<dbReference type="FunFam" id="1.25.40.420:FF:000012">
    <property type="entry name" value="BTB/POZ and TAZ domain-containing protein 2"/>
    <property type="match status" value="1"/>
</dbReference>
<name>E9FXQ8_DAPPU</name>
<dbReference type="GO" id="GO:0043161">
    <property type="term" value="P:proteasome-mediated ubiquitin-dependent protein catabolic process"/>
    <property type="evidence" value="ECO:0000318"/>
    <property type="project" value="GO_Central"/>
</dbReference>
<sequence>MNILSARSPVFAAMFSHEMKEARTGQVAIQDIRQEIFKELLHFIYLGRTCEPLNNDTARPLFVAADKYDIVDLKHECVRFLLTQIQINNAIDHMVWADHHSVKDIKETALELVVANGKAICQTVEWEQLTKNYPELCLLAVRRMML</sequence>
<accession>E9FXQ8</accession>